<dbReference type="EMBL" id="MWBQ01000019">
    <property type="protein sequence ID" value="OQA61373.1"/>
    <property type="molecule type" value="Genomic_DNA"/>
</dbReference>
<dbReference type="CDD" id="cd05399">
    <property type="entry name" value="NT_Rel-Spo_like"/>
    <property type="match status" value="1"/>
</dbReference>
<organism evidence="6">
    <name type="scientific">Candidatus Atribacter allofermentans</name>
    <dbReference type="NCBI Taxonomy" id="1852833"/>
    <lineage>
        <taxon>Bacteria</taxon>
        <taxon>Pseudomonadati</taxon>
        <taxon>Atribacterota</taxon>
        <taxon>Atribacteria</taxon>
        <taxon>Atribacterales</taxon>
        <taxon>Atribacteraceae</taxon>
        <taxon>Atribacter</taxon>
    </lineage>
</organism>
<dbReference type="PROSITE" id="PS51831">
    <property type="entry name" value="HD"/>
    <property type="match status" value="1"/>
</dbReference>
<evidence type="ECO:0000256" key="2">
    <source>
        <dbReference type="RuleBase" id="RU003847"/>
    </source>
</evidence>
<dbReference type="GO" id="GO:0015949">
    <property type="term" value="P:nucleobase-containing small molecule interconversion"/>
    <property type="evidence" value="ECO:0007669"/>
    <property type="project" value="UniProtKB-ARBA"/>
</dbReference>
<comment type="caution">
    <text evidence="6">The sequence shown here is derived from an EMBL/GenBank/DDBJ whole genome shotgun (WGS) entry which is preliminary data.</text>
</comment>
<dbReference type="SUPFAM" id="SSF81301">
    <property type="entry name" value="Nucleotidyltransferase"/>
    <property type="match status" value="1"/>
</dbReference>
<dbReference type="PROSITE" id="PS51880">
    <property type="entry name" value="TGS"/>
    <property type="match status" value="1"/>
</dbReference>
<dbReference type="Gene3D" id="3.10.20.30">
    <property type="match status" value="1"/>
</dbReference>
<dbReference type="AlphaFoldDB" id="A0A1V5T4C8"/>
<reference evidence="6" key="1">
    <citation type="submission" date="2017-02" db="EMBL/GenBank/DDBJ databases">
        <title>Delving into the versatile metabolic prowess of the omnipresent phylum Bacteroidetes.</title>
        <authorList>
            <person name="Nobu M.K."/>
            <person name="Mei R."/>
            <person name="Narihiro T."/>
            <person name="Kuroda K."/>
            <person name="Liu W.-T."/>
        </authorList>
    </citation>
    <scope>NUCLEOTIDE SEQUENCE</scope>
    <source>
        <strain evidence="6">ADurb.Bin276</strain>
    </source>
</reference>
<evidence type="ECO:0000313" key="6">
    <source>
        <dbReference type="EMBL" id="OQA61373.1"/>
    </source>
</evidence>
<name>A0A1V5T4C8_9BACT</name>
<protein>
    <submittedName>
        <fullName evidence="6">GTP pyrophosphokinase</fullName>
        <ecNumber evidence="6">2.7.6.5</ecNumber>
    </submittedName>
</protein>
<dbReference type="Gene3D" id="1.10.3210.10">
    <property type="entry name" value="Hypothetical protein af1432"/>
    <property type="match status" value="1"/>
</dbReference>
<evidence type="ECO:0000256" key="1">
    <source>
        <dbReference type="ARBA" id="ARBA00025704"/>
    </source>
</evidence>
<dbReference type="Proteomes" id="UP000485569">
    <property type="component" value="Unassembled WGS sequence"/>
</dbReference>
<dbReference type="InterPro" id="IPR006674">
    <property type="entry name" value="HD_domain"/>
</dbReference>
<dbReference type="Pfam" id="PF04607">
    <property type="entry name" value="RelA_SpoT"/>
    <property type="match status" value="1"/>
</dbReference>
<evidence type="ECO:0000259" key="4">
    <source>
        <dbReference type="PROSITE" id="PS51831"/>
    </source>
</evidence>
<dbReference type="InterPro" id="IPR012676">
    <property type="entry name" value="TGS-like"/>
</dbReference>
<dbReference type="CDD" id="cd04876">
    <property type="entry name" value="ACT_RelA-SpoT"/>
    <property type="match status" value="1"/>
</dbReference>
<evidence type="ECO:0000259" key="3">
    <source>
        <dbReference type="PROSITE" id="PS51671"/>
    </source>
</evidence>
<dbReference type="InterPro" id="IPR045600">
    <property type="entry name" value="RelA/SpoT_AH_RIS"/>
</dbReference>
<dbReference type="Pfam" id="PF19296">
    <property type="entry name" value="RelA_AH_RIS"/>
    <property type="match status" value="1"/>
</dbReference>
<accession>A0A1V5T4C8</accession>
<dbReference type="InterPro" id="IPR043519">
    <property type="entry name" value="NT_sf"/>
</dbReference>
<dbReference type="Pfam" id="PF02824">
    <property type="entry name" value="TGS"/>
    <property type="match status" value="1"/>
</dbReference>
<keyword evidence="6" id="KW-0808">Transferase</keyword>
<sequence>MLRNYEVNSIFSKTITLESLQEKIDSYNPYSDRELIKKAYDFSVDAHSGQSRLSGEPYIIHPLSVAHIVADLRMDDSTIAAALLHDVLEDTKNTEAQLKETFGKEITLLVKGVSKLNVGFHFSSKEEEQIENYRRLFVAMAEDIRVIIIKLADRLHNMRTLKYQYRDKKELIARETLEIFAPIAHRLGIGMIQTELENLSLYFLDPESYCSIQQGIEKIRDHREKQIQEATEKLSQRIQQANLVVEIQSRLKNIYSIYLKINRQNVSLEDLHDLIALRAITNTVEECYAVLGLVHSLWVPVAGRFKDYIALPKSNMYQSLHTTVIGPGGVPMEIQIRTREMHHVAEYGIAAHWRYKEGKSADSADAFNERMAWLRQILEWQQDLRTTHEFVESLKIDLFDDEVYVFTPKGDLKKLPKGSSPIDFAYLIHTEVGNNCIGARVNKQIVPLDYELKSGDIVEIISSRSSSGPSLDWLRIAKTPAARNKIRAFLRKKNRDANRERGKLFMERELEKFTLTSEEQNLVNDKITEFMEANNYKTIDDLHVIIGEGRLTIRQFIGKVVPFEIRKRFQTQRKAETKKTAQTSGDGVIIQGATGLAVKLARCCTPIPGDKIIGYVTLGKGITVHRLDCHNLTRLTQDEERLVEAEWDERYGRFYDAGLVIDALDRPKLLVDITNTVANYGVSIRSVHAHSMMNDARIYLVISVKNKVELDNLFREIKRVSNVRTVRRGGIFGLR</sequence>
<dbReference type="PANTHER" id="PTHR21262:SF31">
    <property type="entry name" value="GTP PYROPHOSPHOKINASE"/>
    <property type="match status" value="1"/>
</dbReference>
<dbReference type="NCBIfam" id="TIGR00691">
    <property type="entry name" value="spoT_relA"/>
    <property type="match status" value="1"/>
</dbReference>
<dbReference type="SMART" id="SM00954">
    <property type="entry name" value="RelA_SpoT"/>
    <property type="match status" value="1"/>
</dbReference>
<dbReference type="PANTHER" id="PTHR21262">
    <property type="entry name" value="GUANOSINE-3',5'-BIS DIPHOSPHATE 3'-PYROPHOSPHOHYDROLASE"/>
    <property type="match status" value="1"/>
</dbReference>
<dbReference type="InterPro" id="IPR045865">
    <property type="entry name" value="ACT-like_dom_sf"/>
</dbReference>
<dbReference type="FunFam" id="1.10.3210.10:FF:000001">
    <property type="entry name" value="GTP pyrophosphokinase RelA"/>
    <property type="match status" value="1"/>
</dbReference>
<dbReference type="GO" id="GO:0005886">
    <property type="term" value="C:plasma membrane"/>
    <property type="evidence" value="ECO:0007669"/>
    <property type="project" value="TreeGrafter"/>
</dbReference>
<comment type="function">
    <text evidence="2">In eubacteria ppGpp (guanosine 3'-diphosphate 5'-diphosphate) is a mediator of the stringent response that coordinates a variety of cellular activities in response to changes in nutritional abundance.</text>
</comment>
<dbReference type="InterPro" id="IPR004095">
    <property type="entry name" value="TGS"/>
</dbReference>
<evidence type="ECO:0000259" key="5">
    <source>
        <dbReference type="PROSITE" id="PS51880"/>
    </source>
</evidence>
<dbReference type="SUPFAM" id="SSF55021">
    <property type="entry name" value="ACT-like"/>
    <property type="match status" value="1"/>
</dbReference>
<dbReference type="InterPro" id="IPR033655">
    <property type="entry name" value="TGS_RelA/SpoT"/>
</dbReference>
<dbReference type="InterPro" id="IPR012675">
    <property type="entry name" value="Beta-grasp_dom_sf"/>
</dbReference>
<dbReference type="InterPro" id="IPR003607">
    <property type="entry name" value="HD/PDEase_dom"/>
</dbReference>
<proteinExistence type="inferred from homology"/>
<dbReference type="InterPro" id="IPR004811">
    <property type="entry name" value="RelA/Spo_fam"/>
</dbReference>
<dbReference type="GO" id="GO:0008728">
    <property type="term" value="F:GTP diphosphokinase activity"/>
    <property type="evidence" value="ECO:0007669"/>
    <property type="project" value="UniProtKB-EC"/>
</dbReference>
<keyword evidence="6" id="KW-0418">Kinase</keyword>
<feature type="domain" description="TGS" evidence="5">
    <location>
        <begin position="401"/>
        <end position="462"/>
    </location>
</feature>
<comment type="similarity">
    <text evidence="2">Belongs to the relA/spoT family.</text>
</comment>
<dbReference type="CDD" id="cd00077">
    <property type="entry name" value="HDc"/>
    <property type="match status" value="1"/>
</dbReference>
<dbReference type="SUPFAM" id="SSF109604">
    <property type="entry name" value="HD-domain/PDEase-like"/>
    <property type="match status" value="1"/>
</dbReference>
<dbReference type="EC" id="2.7.6.5" evidence="6"/>
<comment type="pathway">
    <text evidence="1">Purine metabolism.</text>
</comment>
<gene>
    <name evidence="6" type="primary">relA</name>
    <name evidence="6" type="ORF">BWY41_00159</name>
</gene>
<dbReference type="SUPFAM" id="SSF81271">
    <property type="entry name" value="TGS-like"/>
    <property type="match status" value="1"/>
</dbReference>
<dbReference type="Gene3D" id="3.30.70.260">
    <property type="match status" value="1"/>
</dbReference>
<dbReference type="PROSITE" id="PS51671">
    <property type="entry name" value="ACT"/>
    <property type="match status" value="1"/>
</dbReference>
<dbReference type="InterPro" id="IPR002912">
    <property type="entry name" value="ACT_dom"/>
</dbReference>
<feature type="domain" description="HD" evidence="4">
    <location>
        <begin position="58"/>
        <end position="158"/>
    </location>
</feature>
<dbReference type="SMART" id="SM00471">
    <property type="entry name" value="HDc"/>
    <property type="match status" value="1"/>
</dbReference>
<dbReference type="InterPro" id="IPR007685">
    <property type="entry name" value="RelA_SpoT"/>
</dbReference>
<dbReference type="GO" id="GO:0015969">
    <property type="term" value="P:guanosine tetraphosphate metabolic process"/>
    <property type="evidence" value="ECO:0007669"/>
    <property type="project" value="InterPro"/>
</dbReference>
<dbReference type="Pfam" id="PF13291">
    <property type="entry name" value="ACT_4"/>
    <property type="match status" value="1"/>
</dbReference>
<dbReference type="Gene3D" id="3.30.460.10">
    <property type="entry name" value="Beta Polymerase, domain 2"/>
    <property type="match status" value="1"/>
</dbReference>
<dbReference type="CDD" id="cd01668">
    <property type="entry name" value="TGS_RSH"/>
    <property type="match status" value="1"/>
</dbReference>
<dbReference type="GO" id="GO:0016301">
    <property type="term" value="F:kinase activity"/>
    <property type="evidence" value="ECO:0007669"/>
    <property type="project" value="UniProtKB-KW"/>
</dbReference>
<dbReference type="FunFam" id="3.10.20.30:FF:000002">
    <property type="entry name" value="GTP pyrophosphokinase (RelA/SpoT)"/>
    <property type="match status" value="1"/>
</dbReference>
<feature type="domain" description="ACT" evidence="3">
    <location>
        <begin position="658"/>
        <end position="731"/>
    </location>
</feature>
<dbReference type="Pfam" id="PF13328">
    <property type="entry name" value="HD_4"/>
    <property type="match status" value="1"/>
</dbReference>
<dbReference type="FunFam" id="3.30.460.10:FF:000001">
    <property type="entry name" value="GTP pyrophosphokinase RelA"/>
    <property type="match status" value="1"/>
</dbReference>